<evidence type="ECO:0000313" key="1">
    <source>
        <dbReference type="EMBL" id="HIH69681.1"/>
    </source>
</evidence>
<sequence>MDGHMGVPRQIRQALSLGFCRILRCCICVAIRVVKKETKKEVTGVIVCKGVMPAFEEDFKKLKNIKRL</sequence>
<dbReference type="AlphaFoldDB" id="A0A832RYG9"/>
<dbReference type="Proteomes" id="UP000600363">
    <property type="component" value="Unassembled WGS sequence"/>
</dbReference>
<gene>
    <name evidence="1" type="ORF">HA299_03550</name>
</gene>
<dbReference type="EMBL" id="DUIH01000011">
    <property type="protein sequence ID" value="HIH69681.1"/>
    <property type="molecule type" value="Genomic_DNA"/>
</dbReference>
<reference evidence="1" key="1">
    <citation type="journal article" date="2020" name="bioRxiv">
        <title>A rank-normalized archaeal taxonomy based on genome phylogeny resolves widespread incomplete and uneven classifications.</title>
        <authorList>
            <person name="Rinke C."/>
            <person name="Chuvochina M."/>
            <person name="Mussig A.J."/>
            <person name="Chaumeil P.-A."/>
            <person name="Waite D.W."/>
            <person name="Whitman W.B."/>
            <person name="Parks D.H."/>
            <person name="Hugenholtz P."/>
        </authorList>
    </citation>
    <scope>NUCLEOTIDE SEQUENCE</scope>
    <source>
        <strain evidence="1">UBA12518</strain>
    </source>
</reference>
<comment type="caution">
    <text evidence="1">The sequence shown here is derived from an EMBL/GenBank/DDBJ whole genome shotgun (WGS) entry which is preliminary data.</text>
</comment>
<organism evidence="1 2">
    <name type="scientific">Methermicoccus shengliensis</name>
    <dbReference type="NCBI Taxonomy" id="660064"/>
    <lineage>
        <taxon>Archaea</taxon>
        <taxon>Methanobacteriati</taxon>
        <taxon>Methanobacteriota</taxon>
        <taxon>Stenosarchaea group</taxon>
        <taxon>Methanomicrobia</taxon>
        <taxon>Methanosarcinales</taxon>
        <taxon>Methermicoccaceae</taxon>
        <taxon>Methermicoccus</taxon>
    </lineage>
</organism>
<proteinExistence type="predicted"/>
<dbReference type="RefSeq" id="WP_276624343.1">
    <property type="nucleotide sequence ID" value="NZ_DUIH01000011.1"/>
</dbReference>
<accession>A0A832RYG9</accession>
<name>A0A832RYG9_9EURY</name>
<evidence type="ECO:0000313" key="2">
    <source>
        <dbReference type="Proteomes" id="UP000600363"/>
    </source>
</evidence>
<protein>
    <submittedName>
        <fullName evidence="1">Uncharacterized protein</fullName>
    </submittedName>
</protein>